<feature type="non-terminal residue" evidence="2">
    <location>
        <position position="1"/>
    </location>
</feature>
<evidence type="ECO:0000256" key="1">
    <source>
        <dbReference type="SAM" id="MobiDB-lite"/>
    </source>
</evidence>
<dbReference type="EMBL" id="JBAKBA010000272">
    <property type="protein sequence ID" value="MEL0661104.1"/>
    <property type="molecule type" value="Genomic_DNA"/>
</dbReference>
<evidence type="ECO:0000313" key="3">
    <source>
        <dbReference type="Proteomes" id="UP001366060"/>
    </source>
</evidence>
<dbReference type="Proteomes" id="UP001366060">
    <property type="component" value="Unassembled WGS sequence"/>
</dbReference>
<proteinExistence type="predicted"/>
<name>A0ABU9HGX3_9GAMM</name>
<keyword evidence="3" id="KW-1185">Reference proteome</keyword>
<feature type="region of interest" description="Disordered" evidence="1">
    <location>
        <begin position="53"/>
        <end position="74"/>
    </location>
</feature>
<feature type="non-terminal residue" evidence="2">
    <location>
        <position position="74"/>
    </location>
</feature>
<reference evidence="2 3" key="1">
    <citation type="submission" date="2024-02" db="EMBL/GenBank/DDBJ databases">
        <title>Bacteria isolated from the canopy kelp, Nereocystis luetkeana.</title>
        <authorList>
            <person name="Pfister C.A."/>
            <person name="Younker I.T."/>
            <person name="Light S.H."/>
        </authorList>
    </citation>
    <scope>NUCLEOTIDE SEQUENCE [LARGE SCALE GENOMIC DNA]</scope>
    <source>
        <strain evidence="2 3">TI.2.07</strain>
    </source>
</reference>
<sequence length="74" mass="8010">MNGGLRLVIIIDELMPYYISEQGKSIEVRFGDTEKRSVATEAESAVAAAIIQNTGDQTAQKTKNEAADKPRKAA</sequence>
<gene>
    <name evidence="2" type="ORF">V6255_18535</name>
</gene>
<evidence type="ECO:0000313" key="2">
    <source>
        <dbReference type="EMBL" id="MEL0661104.1"/>
    </source>
</evidence>
<comment type="caution">
    <text evidence="2">The sequence shown here is derived from an EMBL/GenBank/DDBJ whole genome shotgun (WGS) entry which is preliminary data.</text>
</comment>
<organism evidence="2 3">
    <name type="scientific">Psychromonas arctica</name>
    <dbReference type="NCBI Taxonomy" id="168275"/>
    <lineage>
        <taxon>Bacteria</taxon>
        <taxon>Pseudomonadati</taxon>
        <taxon>Pseudomonadota</taxon>
        <taxon>Gammaproteobacteria</taxon>
        <taxon>Alteromonadales</taxon>
        <taxon>Psychromonadaceae</taxon>
        <taxon>Psychromonas</taxon>
    </lineage>
</organism>
<protein>
    <submittedName>
        <fullName evidence="2">Uncharacterized protein</fullName>
    </submittedName>
</protein>
<feature type="compositionally biased region" description="Basic and acidic residues" evidence="1">
    <location>
        <begin position="62"/>
        <end position="74"/>
    </location>
</feature>
<accession>A0ABU9HGX3</accession>
<dbReference type="RefSeq" id="WP_341629437.1">
    <property type="nucleotide sequence ID" value="NZ_JBAKBA010000272.1"/>
</dbReference>